<reference evidence="1 2" key="1">
    <citation type="journal article" date="2018" name="Nat. Biotechnol.">
        <title>A standardized bacterial taxonomy based on genome phylogeny substantially revises the tree of life.</title>
        <authorList>
            <person name="Parks D.H."/>
            <person name="Chuvochina M."/>
            <person name="Waite D.W."/>
            <person name="Rinke C."/>
            <person name="Skarshewski A."/>
            <person name="Chaumeil P.A."/>
            <person name="Hugenholtz P."/>
        </authorList>
    </citation>
    <scope>NUCLEOTIDE SEQUENCE [LARGE SCALE GENOMIC DNA]</scope>
    <source>
        <strain evidence="1">UBA9958</strain>
    </source>
</reference>
<dbReference type="EMBL" id="DNAA01000046">
    <property type="protein sequence ID" value="HBA08451.1"/>
    <property type="molecule type" value="Genomic_DNA"/>
</dbReference>
<sequence length="189" mass="19542">MALIGKIIAMTGTASLISNNGNQRDLKLGDNIQTADTIKTGAGVEVDLQLANGQVIHIGAEQLIAFADELVDAFIPASLDASVDVATIDTVVKAIEDGKDISEVLEETAAGPGGSSNSYGFSFVDLVRINDDLNNFRFAYEFGSVTPGDTALSGNSFADVINQLGADTVGIDTAPPVPTINLTPNVTAD</sequence>
<evidence type="ECO:0000313" key="1">
    <source>
        <dbReference type="EMBL" id="HBA08451.1"/>
    </source>
</evidence>
<evidence type="ECO:0008006" key="3">
    <source>
        <dbReference type="Google" id="ProtNLM"/>
    </source>
</evidence>
<protein>
    <recommendedName>
        <fullName evidence="3">Retention module-containing protein</fullName>
    </recommendedName>
</protein>
<dbReference type="NCBIfam" id="NF033682">
    <property type="entry name" value="retention_LapA"/>
    <property type="match status" value="1"/>
</dbReference>
<proteinExistence type="predicted"/>
<dbReference type="InterPro" id="IPR047777">
    <property type="entry name" value="LapA-like_RM"/>
</dbReference>
<feature type="non-terminal residue" evidence="1">
    <location>
        <position position="189"/>
    </location>
</feature>
<gene>
    <name evidence="1" type="ORF">DCW48_01880</name>
</gene>
<dbReference type="Proteomes" id="UP000264313">
    <property type="component" value="Unassembled WGS sequence"/>
</dbReference>
<evidence type="ECO:0000313" key="2">
    <source>
        <dbReference type="Proteomes" id="UP000264313"/>
    </source>
</evidence>
<comment type="caution">
    <text evidence="1">The sequence shown here is derived from an EMBL/GenBank/DDBJ whole genome shotgun (WGS) entry which is preliminary data.</text>
</comment>
<organism evidence="1 2">
    <name type="scientific">Methylotenera mobilis</name>
    <dbReference type="NCBI Taxonomy" id="359408"/>
    <lineage>
        <taxon>Bacteria</taxon>
        <taxon>Pseudomonadati</taxon>
        <taxon>Pseudomonadota</taxon>
        <taxon>Betaproteobacteria</taxon>
        <taxon>Nitrosomonadales</taxon>
        <taxon>Methylophilaceae</taxon>
        <taxon>Methylotenera</taxon>
    </lineage>
</organism>
<dbReference type="AlphaFoldDB" id="A0A351R8T0"/>
<accession>A0A351R8T0</accession>
<name>A0A351R8T0_9PROT</name>